<dbReference type="GO" id="GO:0004560">
    <property type="term" value="F:alpha-L-fucosidase activity"/>
    <property type="evidence" value="ECO:0007669"/>
    <property type="project" value="TreeGrafter"/>
</dbReference>
<name>A0AAU8USC9_9FLAO</name>
<dbReference type="InterPro" id="IPR054363">
    <property type="entry name" value="GH95_cat"/>
</dbReference>
<evidence type="ECO:0000313" key="5">
    <source>
        <dbReference type="Proteomes" id="UP000190848"/>
    </source>
</evidence>
<dbReference type="InterPro" id="IPR012341">
    <property type="entry name" value="6hp_glycosidase-like_sf"/>
</dbReference>
<organism evidence="4 5">
    <name type="scientific">Elizabethkingia anophelis</name>
    <dbReference type="NCBI Taxonomy" id="1117645"/>
    <lineage>
        <taxon>Bacteria</taxon>
        <taxon>Pseudomonadati</taxon>
        <taxon>Bacteroidota</taxon>
        <taxon>Flavobacteriia</taxon>
        <taxon>Flavobacteriales</taxon>
        <taxon>Weeksellaceae</taxon>
        <taxon>Elizabethkingia</taxon>
    </lineage>
</organism>
<keyword evidence="1" id="KW-1133">Transmembrane helix</keyword>
<evidence type="ECO:0000259" key="2">
    <source>
        <dbReference type="Pfam" id="PF21307"/>
    </source>
</evidence>
<feature type="domain" description="Alpha fucosidase A-like C-terminal" evidence="2">
    <location>
        <begin position="678"/>
        <end position="750"/>
    </location>
</feature>
<dbReference type="EMBL" id="CP016374">
    <property type="protein sequence ID" value="AQX00909.1"/>
    <property type="molecule type" value="Genomic_DNA"/>
</dbReference>
<accession>A0AAU8USC9</accession>
<dbReference type="InterPro" id="IPR049053">
    <property type="entry name" value="AFCA-like_C"/>
</dbReference>
<feature type="transmembrane region" description="Helical" evidence="1">
    <location>
        <begin position="12"/>
        <end position="35"/>
    </location>
</feature>
<dbReference type="Gene3D" id="1.50.10.10">
    <property type="match status" value="1"/>
</dbReference>
<keyword evidence="1" id="KW-0812">Transmembrane</keyword>
<dbReference type="SUPFAM" id="SSF48208">
    <property type="entry name" value="Six-hairpin glycosidases"/>
    <property type="match status" value="1"/>
</dbReference>
<dbReference type="Proteomes" id="UP000190848">
    <property type="component" value="Chromosome"/>
</dbReference>
<evidence type="ECO:0008006" key="6">
    <source>
        <dbReference type="Google" id="ProtNLM"/>
    </source>
</evidence>
<dbReference type="GO" id="GO:0005975">
    <property type="term" value="P:carbohydrate metabolic process"/>
    <property type="evidence" value="ECO:0007669"/>
    <property type="project" value="InterPro"/>
</dbReference>
<dbReference type="InterPro" id="IPR008928">
    <property type="entry name" value="6-hairpin_glycosidase_sf"/>
</dbReference>
<keyword evidence="1" id="KW-0472">Membrane</keyword>
<dbReference type="Pfam" id="PF21307">
    <property type="entry name" value="Glyco_hydro_95_C"/>
    <property type="match status" value="1"/>
</dbReference>
<dbReference type="RefSeq" id="WP_078395636.1">
    <property type="nucleotide sequence ID" value="NZ_CP016374.1"/>
</dbReference>
<feature type="domain" description="Glycosyl hydrolase family 95 catalytic" evidence="3">
    <location>
        <begin position="315"/>
        <end position="676"/>
    </location>
</feature>
<evidence type="ECO:0000313" key="4">
    <source>
        <dbReference type="EMBL" id="AQX00909.1"/>
    </source>
</evidence>
<reference evidence="4 5" key="1">
    <citation type="submission" date="2016-07" db="EMBL/GenBank/DDBJ databases">
        <title>Revisiting the taxonomy of the Elizabethkingia Genus using Whole-Genome Sequencing, Optical Mapping, and MALDI-TOF, along with proposal of three novel Elizabethkingia species: Elizabethkingia bruuniana sp. nov., Elizabethkingia ursingii sp. nov., and Elizabethkingia occulta sp. nov.</title>
        <authorList>
            <person name="Nicholson A.C."/>
        </authorList>
    </citation>
    <scope>NUCLEOTIDE SEQUENCE [LARGE SCALE GENOMIC DNA]</scope>
    <source>
        <strain evidence="4 5">F3201</strain>
    </source>
</reference>
<dbReference type="PANTHER" id="PTHR31084">
    <property type="entry name" value="ALPHA-L-FUCOSIDASE 2"/>
    <property type="match status" value="1"/>
</dbReference>
<dbReference type="AlphaFoldDB" id="A0AAU8USC9"/>
<protein>
    <recommendedName>
        <fullName evidence="6">Glycosyl hydrolase family 95 N-terminal domain-containing protein</fullName>
    </recommendedName>
</protein>
<evidence type="ECO:0000259" key="3">
    <source>
        <dbReference type="Pfam" id="PF22124"/>
    </source>
</evidence>
<dbReference type="Pfam" id="PF22124">
    <property type="entry name" value="Glyco_hydro_95_cat"/>
    <property type="match status" value="1"/>
</dbReference>
<evidence type="ECO:0000256" key="1">
    <source>
        <dbReference type="SAM" id="Phobius"/>
    </source>
</evidence>
<proteinExistence type="predicted"/>
<dbReference type="PANTHER" id="PTHR31084:SF0">
    <property type="entry name" value="ALPHA-L-FUCOSIDASE 2"/>
    <property type="match status" value="1"/>
</dbReference>
<sequence length="775" mass="88079">MRKTPSDSGGRMLLSVTVEKSIFLFNILIFIFFIVSNIRAQSLPQHRLEFTKLAPRWDEGIPLGNGMLGSLAWEKNGKLRLSLDRADLWDERKALDLSKLNFKWVEQQVLKNDYKPVQKIGDWPYDNMPYPTKLPAAALQFDISGLGAVVSNQLEIATALHTVKFTSGVVFQNYIHATQQAGYFSFNHITDENLMKQLVPKLDVHNYNSGTSVESDNSHAGEGLGKLGYAKGNVKEEEHTIHYHQPTYNGRFFEVLVKWKRTGKDKLTGSWTISDNQPAALSSPQLSIVDSGEWKSHVKWWKDFWSKSSIKLPDELIEKQYYLELYKLGSASRKGAPAITLQAVWTADNGSLPPWKGDFHNDLNTQLSYWPAYTGNHLQEAVSFTDWLWKIRPVSLKYTKQYFGVDGLNVPGVVTLNGDPMGGWIQYSLSPTVSAWCVQYFYWQWKYSMDDRFLQQKAYPYIHDAAVYLENITRLKDGVRKLPLSSSPEYNDNSVNAWFKDWTNYDLSLARFLFSAASEIAKASGKEDEAIHWKKIIGELPDYNVNETGLTVAPGQSMESSHRHFSPYMAVYPLALLDINRSKDKEIVDKSIQHIEKLGTRAWVGYSFTWMSTLYARAYQAEKAVKQLQIFASNFCSPNSFHLNGDQKGGQYSGFTYRPFTLEGNFAFAQGVHELLLQSRQGYIEVFPAIPKDWENVSFTNLRAEGAVLVSGKIENERLITVKLFSEKGGEVNIKLPKGKIQLAESKNAKTDILNADKMLIGFKPGGWVSLRIYR</sequence>
<gene>
    <name evidence="4" type="ORF">BBD32_05280</name>
</gene>